<accession>A0A225D0M2</accession>
<sequence>MMPKKLQGVLAIAHTPFTEADEIDAGALKKSIDWAFDTGADGIGSGMVSETFKLTGDERLELTRLLVEFAGGRGPVFAAVGAESTKQSLAYAVAAERVGCDAVMAVPPLTGRLTEAQLVDHFRALADGLSIPVIVQDASGYVGQSIPINACVKLLERYGSEKVLFKPEAAPNGPTLSALRDATGGRARMFEGSGGVFLIDSYRRGIAGTMPGLDLLDGIVAIWRALVKGDERTAYRVYFPVCAIVALELQAGLDGFLAIEKHLMVKRGLFPSARRRKPYGWDLDPETAAEVDRLYERLQNALTFSLSE</sequence>
<evidence type="ECO:0000256" key="2">
    <source>
        <dbReference type="ARBA" id="ARBA00023239"/>
    </source>
</evidence>
<dbReference type="InterPro" id="IPR013785">
    <property type="entry name" value="Aldolase_TIM"/>
</dbReference>
<organism evidence="5 6">
    <name type="scientific">Fimbriiglobus ruber</name>
    <dbReference type="NCBI Taxonomy" id="1908690"/>
    <lineage>
        <taxon>Bacteria</taxon>
        <taxon>Pseudomonadati</taxon>
        <taxon>Planctomycetota</taxon>
        <taxon>Planctomycetia</taxon>
        <taxon>Gemmatales</taxon>
        <taxon>Gemmataceae</taxon>
        <taxon>Fimbriiglobus</taxon>
    </lineage>
</organism>
<dbReference type="PIRSF" id="PIRSF001365">
    <property type="entry name" value="DHDPS"/>
    <property type="match status" value="1"/>
</dbReference>
<dbReference type="CDD" id="cd00408">
    <property type="entry name" value="DHDPS-like"/>
    <property type="match status" value="1"/>
</dbReference>
<evidence type="ECO:0000256" key="1">
    <source>
        <dbReference type="ARBA" id="ARBA00007592"/>
    </source>
</evidence>
<dbReference type="Proteomes" id="UP000214646">
    <property type="component" value="Unassembled WGS sequence"/>
</dbReference>
<dbReference type="EMBL" id="NIDE01000020">
    <property type="protein sequence ID" value="OWK34483.1"/>
    <property type="molecule type" value="Genomic_DNA"/>
</dbReference>
<evidence type="ECO:0000256" key="4">
    <source>
        <dbReference type="PIRSR" id="PIRSR001365-2"/>
    </source>
</evidence>
<comment type="similarity">
    <text evidence="1 3">Belongs to the DapA family.</text>
</comment>
<protein>
    <submittedName>
        <fullName evidence="5">4-hydroxy-tetrahydrodipicolinate synthase</fullName>
    </submittedName>
</protein>
<dbReference type="SMART" id="SM01130">
    <property type="entry name" value="DHDPS"/>
    <property type="match status" value="1"/>
</dbReference>
<dbReference type="InterPro" id="IPR002220">
    <property type="entry name" value="DapA-like"/>
</dbReference>
<evidence type="ECO:0000313" key="5">
    <source>
        <dbReference type="EMBL" id="OWK34483.1"/>
    </source>
</evidence>
<keyword evidence="2 3" id="KW-0456">Lyase</keyword>
<dbReference type="GO" id="GO:0008840">
    <property type="term" value="F:4-hydroxy-tetrahydrodipicolinate synthase activity"/>
    <property type="evidence" value="ECO:0007669"/>
    <property type="project" value="TreeGrafter"/>
</dbReference>
<name>A0A225D0M2_9BACT</name>
<evidence type="ECO:0000313" key="6">
    <source>
        <dbReference type="Proteomes" id="UP000214646"/>
    </source>
</evidence>
<dbReference type="Pfam" id="PF00701">
    <property type="entry name" value="DHDPS"/>
    <property type="match status" value="1"/>
</dbReference>
<dbReference type="PANTHER" id="PTHR12128">
    <property type="entry name" value="DIHYDRODIPICOLINATE SYNTHASE"/>
    <property type="match status" value="1"/>
</dbReference>
<dbReference type="SUPFAM" id="SSF51569">
    <property type="entry name" value="Aldolase"/>
    <property type="match status" value="1"/>
</dbReference>
<dbReference type="PANTHER" id="PTHR12128:SF66">
    <property type="entry name" value="4-HYDROXY-2-OXOGLUTARATE ALDOLASE, MITOCHONDRIAL"/>
    <property type="match status" value="1"/>
</dbReference>
<gene>
    <name evidence="5" type="ORF">FRUB_10454</name>
</gene>
<proteinExistence type="inferred from homology"/>
<feature type="binding site" evidence="4">
    <location>
        <position position="210"/>
    </location>
    <ligand>
        <name>pyruvate</name>
        <dbReference type="ChEBI" id="CHEBI:15361"/>
    </ligand>
</feature>
<evidence type="ECO:0000256" key="3">
    <source>
        <dbReference type="PIRNR" id="PIRNR001365"/>
    </source>
</evidence>
<comment type="caution">
    <text evidence="5">The sequence shown here is derived from an EMBL/GenBank/DDBJ whole genome shotgun (WGS) entry which is preliminary data.</text>
</comment>
<dbReference type="Gene3D" id="3.20.20.70">
    <property type="entry name" value="Aldolase class I"/>
    <property type="match status" value="1"/>
</dbReference>
<dbReference type="AlphaFoldDB" id="A0A225D0M2"/>
<reference evidence="6" key="1">
    <citation type="submission" date="2017-06" db="EMBL/GenBank/DDBJ databases">
        <title>Genome analysis of Fimbriiglobus ruber SP5, the first member of the order Planctomycetales with confirmed chitinolytic capability.</title>
        <authorList>
            <person name="Ravin N.V."/>
            <person name="Rakitin A.L."/>
            <person name="Ivanova A.A."/>
            <person name="Beletsky A.V."/>
            <person name="Kulichevskaya I.S."/>
            <person name="Mardanov A.V."/>
            <person name="Dedysh S.N."/>
        </authorList>
    </citation>
    <scope>NUCLEOTIDE SEQUENCE [LARGE SCALE GENOMIC DNA]</scope>
    <source>
        <strain evidence="6">SP5</strain>
    </source>
</reference>
<keyword evidence="6" id="KW-1185">Reference proteome</keyword>